<dbReference type="EMBL" id="JBEPNW010000002">
    <property type="protein sequence ID" value="MET3867258.1"/>
    <property type="molecule type" value="Genomic_DNA"/>
</dbReference>
<dbReference type="RefSeq" id="WP_063110570.1">
    <property type="nucleotide sequence ID" value="NZ_JBEPNV010000001.1"/>
</dbReference>
<proteinExistence type="predicted"/>
<dbReference type="Proteomes" id="UP001549119">
    <property type="component" value="Unassembled WGS sequence"/>
</dbReference>
<comment type="caution">
    <text evidence="1">The sequence shown here is derived from an EMBL/GenBank/DDBJ whole genome shotgun (WGS) entry which is preliminary data.</text>
</comment>
<evidence type="ECO:0000313" key="1">
    <source>
        <dbReference type="EMBL" id="MET3867258.1"/>
    </source>
</evidence>
<keyword evidence="2" id="KW-1185">Reference proteome</keyword>
<organism evidence="1 2">
    <name type="scientific">Methylobacterium radiotolerans</name>
    <dbReference type="NCBI Taxonomy" id="31998"/>
    <lineage>
        <taxon>Bacteria</taxon>
        <taxon>Pseudomonadati</taxon>
        <taxon>Pseudomonadota</taxon>
        <taxon>Alphaproteobacteria</taxon>
        <taxon>Hyphomicrobiales</taxon>
        <taxon>Methylobacteriaceae</taxon>
        <taxon>Methylobacterium</taxon>
    </lineage>
</organism>
<sequence length="71" mass="7527">MRALSALGLLALLALGALSDRKLAARRRQAPFNPVPVPSAGPVTRLLSTEDAARIVAGYPHFTPPVSQRPQ</sequence>
<reference evidence="1 2" key="1">
    <citation type="submission" date="2024-06" db="EMBL/GenBank/DDBJ databases">
        <title>Genomics of switchgrass bacterial isolates.</title>
        <authorList>
            <person name="Shade A."/>
        </authorList>
    </citation>
    <scope>NUCLEOTIDE SEQUENCE [LARGE SCALE GENOMIC DNA]</scope>
    <source>
        <strain evidence="1 2">PvP084</strain>
    </source>
</reference>
<evidence type="ECO:0000313" key="2">
    <source>
        <dbReference type="Proteomes" id="UP001549119"/>
    </source>
</evidence>
<protein>
    <submittedName>
        <fullName evidence="1">Uncharacterized protein</fullName>
    </submittedName>
</protein>
<gene>
    <name evidence="1" type="ORF">ABIC20_004567</name>
</gene>
<name>A0ABV2NLF2_9HYPH</name>
<accession>A0ABV2NLF2</accession>